<dbReference type="InterPro" id="IPR029058">
    <property type="entry name" value="AB_hydrolase_fold"/>
</dbReference>
<dbReference type="Gene3D" id="3.40.50.1820">
    <property type="entry name" value="alpha/beta hydrolase"/>
    <property type="match status" value="1"/>
</dbReference>
<name>A0A0M9BQJ7_9BACL</name>
<gene>
    <name evidence="2" type="ORF">AMS66_12870</name>
</gene>
<evidence type="ECO:0000259" key="1">
    <source>
        <dbReference type="Pfam" id="PF12697"/>
    </source>
</evidence>
<evidence type="ECO:0000313" key="3">
    <source>
        <dbReference type="Proteomes" id="UP000037688"/>
    </source>
</evidence>
<organism evidence="2 3">
    <name type="scientific">Paenibacillus xylanivorans</name>
    <dbReference type="NCBI Taxonomy" id="1705561"/>
    <lineage>
        <taxon>Bacteria</taxon>
        <taxon>Bacillati</taxon>
        <taxon>Bacillota</taxon>
        <taxon>Bacilli</taxon>
        <taxon>Bacillales</taxon>
        <taxon>Paenibacillaceae</taxon>
        <taxon>Paenibacillus</taxon>
    </lineage>
</organism>
<dbReference type="Pfam" id="PF12697">
    <property type="entry name" value="Abhydrolase_6"/>
    <property type="match status" value="1"/>
</dbReference>
<dbReference type="PANTHER" id="PTHR43798">
    <property type="entry name" value="MONOACYLGLYCEROL LIPASE"/>
    <property type="match status" value="1"/>
</dbReference>
<dbReference type="PANTHER" id="PTHR43798:SF33">
    <property type="entry name" value="HYDROLASE, PUTATIVE (AFU_ORTHOLOGUE AFUA_2G14860)-RELATED"/>
    <property type="match status" value="1"/>
</dbReference>
<dbReference type="AlphaFoldDB" id="A0A0M9BQJ7"/>
<dbReference type="SUPFAM" id="SSF53474">
    <property type="entry name" value="alpha/beta-Hydrolases"/>
    <property type="match status" value="1"/>
</dbReference>
<feature type="domain" description="AB hydrolase-1" evidence="1">
    <location>
        <begin position="36"/>
        <end position="276"/>
    </location>
</feature>
<dbReference type="GO" id="GO:0016020">
    <property type="term" value="C:membrane"/>
    <property type="evidence" value="ECO:0007669"/>
    <property type="project" value="TreeGrafter"/>
</dbReference>
<keyword evidence="2" id="KW-0378">Hydrolase</keyword>
<sequence>MKPNHSSHSFGSSAFIQTRDGRKLHYMSRGTGDLTVVFESGMGFSRSTWGLVAPAVAEHARAVVYDRAGSGRSEVDSAPRNLQRIAEDLSDLLTALGQGPFILVGHSWGGPIVRAAAASNMSCISGVVLVDPSDEHCELYFSKAAKTNFALNRYLIPFMARTGIYRLLGRRPGSVQPDDVVRDHRAEDFTVQAARTMVKESKPFLEDLASLLVNPLDLGNLEVSVISGTKTGMGERKIRPAIMQAHRQTVNSLTNAKWIGADQSSHMVMFTDPQVIINEIVRMVHEASSGARIEQK</sequence>
<dbReference type="EMBL" id="LITU01000056">
    <property type="protein sequence ID" value="KOY16092.1"/>
    <property type="molecule type" value="Genomic_DNA"/>
</dbReference>
<dbReference type="PATRIC" id="fig|1705561.3.peg.2478"/>
<dbReference type="Proteomes" id="UP000037688">
    <property type="component" value="Unassembled WGS sequence"/>
</dbReference>
<reference evidence="2 3" key="1">
    <citation type="submission" date="2015-08" db="EMBL/GenBank/DDBJ databases">
        <title>Draft genome sequence of cellulolytic and xylanolytic Paenibacillus sp. A59, isolated from a decaying forest soil from Patagonia, Argentina.</title>
        <authorList>
            <person name="Ghio S."/>
            <person name="Caceres A.M."/>
            <person name="Talia P."/>
            <person name="Grasso D."/>
            <person name="Campos E."/>
        </authorList>
    </citation>
    <scope>NUCLEOTIDE SEQUENCE [LARGE SCALE GENOMIC DNA]</scope>
    <source>
        <strain evidence="2 3">A59</strain>
    </source>
</reference>
<evidence type="ECO:0000313" key="2">
    <source>
        <dbReference type="EMBL" id="KOY16092.1"/>
    </source>
</evidence>
<dbReference type="InterPro" id="IPR050266">
    <property type="entry name" value="AB_hydrolase_sf"/>
</dbReference>
<keyword evidence="3" id="KW-1185">Reference proteome</keyword>
<accession>A0A0M9BQJ7</accession>
<dbReference type="InterPro" id="IPR000073">
    <property type="entry name" value="AB_hydrolase_1"/>
</dbReference>
<dbReference type="GO" id="GO:0016787">
    <property type="term" value="F:hydrolase activity"/>
    <property type="evidence" value="ECO:0007669"/>
    <property type="project" value="UniProtKB-KW"/>
</dbReference>
<dbReference type="OrthoDB" id="59888at2"/>
<proteinExistence type="predicted"/>
<protein>
    <submittedName>
        <fullName evidence="2">Alpha/beta hydrolase</fullName>
    </submittedName>
</protein>
<comment type="caution">
    <text evidence="2">The sequence shown here is derived from an EMBL/GenBank/DDBJ whole genome shotgun (WGS) entry which is preliminary data.</text>
</comment>
<dbReference type="RefSeq" id="WP_053781187.1">
    <property type="nucleotide sequence ID" value="NZ_LITU01000056.1"/>
</dbReference>